<evidence type="ECO:0000256" key="5">
    <source>
        <dbReference type="ARBA" id="ARBA00023277"/>
    </source>
</evidence>
<dbReference type="Gene3D" id="3.40.225.10">
    <property type="entry name" value="Class II aldolase/adducin N-terminal domain"/>
    <property type="match status" value="1"/>
</dbReference>
<dbReference type="GO" id="GO:0016829">
    <property type="term" value="F:lyase activity"/>
    <property type="evidence" value="ECO:0007669"/>
    <property type="project" value="UniProtKB-KW"/>
</dbReference>
<keyword evidence="2" id="KW-0479">Metal-binding</keyword>
<protein>
    <recommendedName>
        <fullName evidence="8">3-oxo-tetronate 4-phosphate decarboxylase</fullName>
        <ecNumber evidence="7">4.1.1.104</ecNumber>
    </recommendedName>
</protein>
<evidence type="ECO:0000256" key="6">
    <source>
        <dbReference type="ARBA" id="ARBA00044745"/>
    </source>
</evidence>
<evidence type="ECO:0000256" key="8">
    <source>
        <dbReference type="ARBA" id="ARBA00044803"/>
    </source>
</evidence>
<feature type="domain" description="Class II aldolase/adducin N-terminal" evidence="11">
    <location>
        <begin position="12"/>
        <end position="191"/>
    </location>
</feature>
<gene>
    <name evidence="12" type="ORF">RM528_25840</name>
</gene>
<evidence type="ECO:0000256" key="10">
    <source>
        <dbReference type="ARBA" id="ARBA00048603"/>
    </source>
</evidence>
<organism evidence="12 13">
    <name type="scientific">Streptomyces edwardsiae</name>
    <dbReference type="NCBI Taxonomy" id="3075527"/>
    <lineage>
        <taxon>Bacteria</taxon>
        <taxon>Bacillati</taxon>
        <taxon>Actinomycetota</taxon>
        <taxon>Actinomycetes</taxon>
        <taxon>Kitasatosporales</taxon>
        <taxon>Streptomycetaceae</taxon>
        <taxon>Streptomyces</taxon>
    </lineage>
</organism>
<dbReference type="InterPro" id="IPR050013">
    <property type="entry name" value="OtnC"/>
</dbReference>
<comment type="catalytic activity">
    <reaction evidence="10">
        <text>3-dehydro-4-O-phospho-L-erythronate + H(+) = dihydroxyacetone phosphate + CO2</text>
        <dbReference type="Rhea" id="RHEA:52404"/>
        <dbReference type="ChEBI" id="CHEBI:15378"/>
        <dbReference type="ChEBI" id="CHEBI:16526"/>
        <dbReference type="ChEBI" id="CHEBI:57642"/>
        <dbReference type="ChEBI" id="CHEBI:136592"/>
        <dbReference type="EC" id="4.1.1.104"/>
    </reaction>
</comment>
<dbReference type="SMART" id="SM01007">
    <property type="entry name" value="Aldolase_II"/>
    <property type="match status" value="1"/>
</dbReference>
<evidence type="ECO:0000313" key="13">
    <source>
        <dbReference type="Proteomes" id="UP001180503"/>
    </source>
</evidence>
<comment type="cofactor">
    <cofactor evidence="1">
        <name>Zn(2+)</name>
        <dbReference type="ChEBI" id="CHEBI:29105"/>
    </cofactor>
</comment>
<evidence type="ECO:0000256" key="7">
    <source>
        <dbReference type="ARBA" id="ARBA00044772"/>
    </source>
</evidence>
<evidence type="ECO:0000256" key="9">
    <source>
        <dbReference type="ARBA" id="ARBA00047520"/>
    </source>
</evidence>
<comment type="catalytic activity">
    <reaction evidence="9">
        <text>3-dehydro-4-O-phospho-D-erythronate + H(+) = dihydroxyacetone phosphate + CO2</text>
        <dbReference type="Rhea" id="RHEA:52416"/>
        <dbReference type="ChEBI" id="CHEBI:15378"/>
        <dbReference type="ChEBI" id="CHEBI:16526"/>
        <dbReference type="ChEBI" id="CHEBI:57642"/>
        <dbReference type="ChEBI" id="CHEBI:136593"/>
        <dbReference type="EC" id="4.1.1.104"/>
    </reaction>
</comment>
<dbReference type="PANTHER" id="PTHR22789:SF0">
    <property type="entry name" value="3-OXO-TETRONATE 4-PHOSPHATE DECARBOXYLASE-RELATED"/>
    <property type="match status" value="1"/>
</dbReference>
<dbReference type="Pfam" id="PF00596">
    <property type="entry name" value="Aldolase_II"/>
    <property type="match status" value="1"/>
</dbReference>
<dbReference type="NCBIfam" id="NF043034">
    <property type="entry name" value="OxoTetrPhDc"/>
    <property type="match status" value="1"/>
</dbReference>
<evidence type="ECO:0000256" key="2">
    <source>
        <dbReference type="ARBA" id="ARBA00022723"/>
    </source>
</evidence>
<dbReference type="RefSeq" id="WP_311710933.1">
    <property type="nucleotide sequence ID" value="NZ_JAVRFB010000023.1"/>
</dbReference>
<dbReference type="EC" id="4.1.1.104" evidence="7"/>
<keyword evidence="4 12" id="KW-0456">Lyase</keyword>
<dbReference type="PANTHER" id="PTHR22789">
    <property type="entry name" value="FUCULOSE PHOSPHATE ALDOLASE"/>
    <property type="match status" value="1"/>
</dbReference>
<name>A0ABU2QLC4_9ACTN</name>
<proteinExistence type="predicted"/>
<evidence type="ECO:0000259" key="11">
    <source>
        <dbReference type="SMART" id="SM01007"/>
    </source>
</evidence>
<keyword evidence="5" id="KW-0119">Carbohydrate metabolism</keyword>
<dbReference type="NCBIfam" id="NF006000">
    <property type="entry name" value="PRK08130.1"/>
    <property type="match status" value="1"/>
</dbReference>
<comment type="caution">
    <text evidence="12">The sequence shown here is derived from an EMBL/GenBank/DDBJ whole genome shotgun (WGS) entry which is preliminary data.</text>
</comment>
<dbReference type="InterPro" id="IPR001303">
    <property type="entry name" value="Aldolase_II/adducin_N"/>
</dbReference>
<dbReference type="InterPro" id="IPR036409">
    <property type="entry name" value="Aldolase_II/adducin_N_sf"/>
</dbReference>
<evidence type="ECO:0000256" key="1">
    <source>
        <dbReference type="ARBA" id="ARBA00001947"/>
    </source>
</evidence>
<reference evidence="13" key="1">
    <citation type="submission" date="2023-07" db="EMBL/GenBank/DDBJ databases">
        <title>30 novel species of actinomycetes from the DSMZ collection.</title>
        <authorList>
            <person name="Nouioui I."/>
        </authorList>
    </citation>
    <scope>NUCLEOTIDE SEQUENCE [LARGE SCALE GENOMIC DNA]</scope>
    <source>
        <strain evidence="13">DSM 41635</strain>
    </source>
</reference>
<dbReference type="Proteomes" id="UP001180503">
    <property type="component" value="Unassembled WGS sequence"/>
</dbReference>
<evidence type="ECO:0000313" key="12">
    <source>
        <dbReference type="EMBL" id="MDT0405266.1"/>
    </source>
</evidence>
<keyword evidence="3" id="KW-0862">Zinc</keyword>
<dbReference type="SUPFAM" id="SSF53639">
    <property type="entry name" value="AraD/HMP-PK domain-like"/>
    <property type="match status" value="1"/>
</dbReference>
<accession>A0ABU2QLC4</accession>
<comment type="function">
    <text evidence="6">Catalyzes the decarboxylation of 3-oxo-tetronate 4-phosphate to dihydroxyacetone phosphate (DHAP) and CO(2).</text>
</comment>
<evidence type="ECO:0000256" key="3">
    <source>
        <dbReference type="ARBA" id="ARBA00022833"/>
    </source>
</evidence>
<evidence type="ECO:0000256" key="4">
    <source>
        <dbReference type="ARBA" id="ARBA00023239"/>
    </source>
</evidence>
<dbReference type="InterPro" id="IPR050197">
    <property type="entry name" value="Aldolase_class_II_sugar_metab"/>
</dbReference>
<dbReference type="EMBL" id="JAVRFB010000023">
    <property type="protein sequence ID" value="MDT0405266.1"/>
    <property type="molecule type" value="Genomic_DNA"/>
</dbReference>
<sequence length="214" mass="22476">MTVHTDESAARARLVRSARSLFTRGLTHGSTGNLSVRLADGSLLLTPTGSSLGTVEESELSRTDLSGRHFDGPRPTKEAFLHAAFYRARPGAHAVVHLHSTHAAAVSCLDGVDPADALPPLTAYYAMRVGPLPLLPYHAPGDSGLEPLAEETARTHHAVLLANHGPVVAGASLEQAADAIEELEETAKLHLLLRGHATRPLTPEQAAALAPTSP</sequence>